<accession>A0A1D1VV46</accession>
<dbReference type="PANTHER" id="PTHR46255">
    <property type="entry name" value="SHORT STATURE HOMEOBOX"/>
    <property type="match status" value="1"/>
</dbReference>
<dbReference type="InterPro" id="IPR000047">
    <property type="entry name" value="HTH_motif"/>
</dbReference>
<dbReference type="OrthoDB" id="6159439at2759"/>
<dbReference type="PANTHER" id="PTHR46255:SF3">
    <property type="entry name" value="HOMEOBOX DOMAIN-CONTAINING PROTEIN"/>
    <property type="match status" value="1"/>
</dbReference>
<dbReference type="SUPFAM" id="SSF46689">
    <property type="entry name" value="Homeodomain-like"/>
    <property type="match status" value="1"/>
</dbReference>
<organism evidence="12 13">
    <name type="scientific">Ramazzottius varieornatus</name>
    <name type="common">Water bear</name>
    <name type="synonym">Tardigrade</name>
    <dbReference type="NCBI Taxonomy" id="947166"/>
    <lineage>
        <taxon>Eukaryota</taxon>
        <taxon>Metazoa</taxon>
        <taxon>Ecdysozoa</taxon>
        <taxon>Tardigrada</taxon>
        <taxon>Eutardigrada</taxon>
        <taxon>Parachela</taxon>
        <taxon>Hypsibioidea</taxon>
        <taxon>Ramazzottiidae</taxon>
        <taxon>Ramazzottius</taxon>
    </lineage>
</organism>
<dbReference type="GO" id="GO:1990837">
    <property type="term" value="F:sequence-specific double-stranded DNA binding"/>
    <property type="evidence" value="ECO:0007669"/>
    <property type="project" value="TreeGrafter"/>
</dbReference>
<evidence type="ECO:0000313" key="12">
    <source>
        <dbReference type="EMBL" id="GAV02479.1"/>
    </source>
</evidence>
<dbReference type="GO" id="GO:0000981">
    <property type="term" value="F:DNA-binding transcription factor activity, RNA polymerase II-specific"/>
    <property type="evidence" value="ECO:0007669"/>
    <property type="project" value="InterPro"/>
</dbReference>
<dbReference type="InterPro" id="IPR017970">
    <property type="entry name" value="Homeobox_CS"/>
</dbReference>
<feature type="region of interest" description="Disordered" evidence="10">
    <location>
        <begin position="16"/>
        <end position="56"/>
    </location>
</feature>
<keyword evidence="13" id="KW-1185">Reference proteome</keyword>
<gene>
    <name evidence="12" type="primary">RvY_13041</name>
    <name evidence="12" type="synonym">RvY_13041.3</name>
    <name evidence="12" type="ORF">RvY_13041-3</name>
</gene>
<keyword evidence="5 8" id="KW-0539">Nucleus</keyword>
<evidence type="ECO:0000256" key="8">
    <source>
        <dbReference type="PROSITE-ProRule" id="PRU00108"/>
    </source>
</evidence>
<keyword evidence="3 8" id="KW-0238">DNA-binding</keyword>
<feature type="domain" description="Homeobox" evidence="11">
    <location>
        <begin position="55"/>
        <end position="115"/>
    </location>
</feature>
<evidence type="ECO:0000256" key="7">
    <source>
        <dbReference type="ARBA" id="ARBA00069290"/>
    </source>
</evidence>
<dbReference type="Pfam" id="PF03826">
    <property type="entry name" value="OAR"/>
    <property type="match status" value="1"/>
</dbReference>
<dbReference type="AlphaFoldDB" id="A0A1D1VV46"/>
<dbReference type="SMART" id="SM00389">
    <property type="entry name" value="HOX"/>
    <property type="match status" value="1"/>
</dbReference>
<sequence length="226" mass="25763">MSEVDMEVCGKVALCDEPGRATPKDPAEPLDFRRSVSREPSMEKEGSFDSEPLRLKQRRTRTNFTLEQLQALERLFDETHYPDAFMRENISQKLGLSEARVQVWFQNRRAKSRKQESSIHRSFMQLPTVTSGPPVPFRSSHTTPSLQHLFQQFPRPAFPVLPPPPSFLPPFFSPLNGSNPFQIPFMLNHFSATQMVSKSSSIVDLRLKAKKHQAALGLDNNRSVND</sequence>
<dbReference type="EMBL" id="BDGG01000008">
    <property type="protein sequence ID" value="GAV02479.1"/>
    <property type="molecule type" value="Genomic_DNA"/>
</dbReference>
<feature type="compositionally biased region" description="Basic and acidic residues" evidence="10">
    <location>
        <begin position="17"/>
        <end position="54"/>
    </location>
</feature>
<evidence type="ECO:0000256" key="2">
    <source>
        <dbReference type="ARBA" id="ARBA00022473"/>
    </source>
</evidence>
<feature type="DNA-binding region" description="Homeobox" evidence="8">
    <location>
        <begin position="57"/>
        <end position="116"/>
    </location>
</feature>
<proteinExistence type="inferred from homology"/>
<evidence type="ECO:0000256" key="10">
    <source>
        <dbReference type="SAM" id="MobiDB-lite"/>
    </source>
</evidence>
<evidence type="ECO:0000256" key="9">
    <source>
        <dbReference type="RuleBase" id="RU000682"/>
    </source>
</evidence>
<comment type="similarity">
    <text evidence="6">Belongs to the paired homeobox family. Unc-4 subfamily.</text>
</comment>
<evidence type="ECO:0000256" key="5">
    <source>
        <dbReference type="ARBA" id="ARBA00023242"/>
    </source>
</evidence>
<dbReference type="PROSITE" id="PS00027">
    <property type="entry name" value="HOMEOBOX_1"/>
    <property type="match status" value="1"/>
</dbReference>
<dbReference type="Gene3D" id="1.10.10.60">
    <property type="entry name" value="Homeodomain-like"/>
    <property type="match status" value="1"/>
</dbReference>
<dbReference type="InterPro" id="IPR052631">
    <property type="entry name" value="Paired_homeobox_Bicoid"/>
</dbReference>
<keyword evidence="4 8" id="KW-0371">Homeobox</keyword>
<dbReference type="Pfam" id="PF00046">
    <property type="entry name" value="Homeodomain"/>
    <property type="match status" value="1"/>
</dbReference>
<dbReference type="GO" id="GO:0005634">
    <property type="term" value="C:nucleus"/>
    <property type="evidence" value="ECO:0007669"/>
    <property type="project" value="UniProtKB-SubCell"/>
</dbReference>
<dbReference type="PROSITE" id="PS50071">
    <property type="entry name" value="HOMEOBOX_2"/>
    <property type="match status" value="1"/>
</dbReference>
<dbReference type="InterPro" id="IPR009057">
    <property type="entry name" value="Homeodomain-like_sf"/>
</dbReference>
<name>A0A1D1VV46_RAMVA</name>
<evidence type="ECO:0000256" key="1">
    <source>
        <dbReference type="ARBA" id="ARBA00004123"/>
    </source>
</evidence>
<dbReference type="PRINTS" id="PR00031">
    <property type="entry name" value="HTHREPRESSR"/>
</dbReference>
<keyword evidence="2" id="KW-0217">Developmental protein</keyword>
<evidence type="ECO:0000256" key="6">
    <source>
        <dbReference type="ARBA" id="ARBA00038351"/>
    </source>
</evidence>
<dbReference type="Proteomes" id="UP000186922">
    <property type="component" value="Unassembled WGS sequence"/>
</dbReference>
<evidence type="ECO:0000256" key="3">
    <source>
        <dbReference type="ARBA" id="ARBA00023125"/>
    </source>
</evidence>
<comment type="caution">
    <text evidence="12">The sequence shown here is derived from an EMBL/GenBank/DDBJ whole genome shotgun (WGS) entry which is preliminary data.</text>
</comment>
<evidence type="ECO:0000313" key="13">
    <source>
        <dbReference type="Proteomes" id="UP000186922"/>
    </source>
</evidence>
<dbReference type="InterPro" id="IPR001356">
    <property type="entry name" value="HD"/>
</dbReference>
<dbReference type="FunFam" id="1.10.10.60:FF:000057">
    <property type="entry name" value="Short stature homeobox 2"/>
    <property type="match status" value="1"/>
</dbReference>
<evidence type="ECO:0000259" key="11">
    <source>
        <dbReference type="PROSITE" id="PS50071"/>
    </source>
</evidence>
<protein>
    <recommendedName>
        <fullName evidence="7">Homeobox protein unc-4</fullName>
    </recommendedName>
</protein>
<dbReference type="CDD" id="cd00086">
    <property type="entry name" value="homeodomain"/>
    <property type="match status" value="1"/>
</dbReference>
<comment type="subcellular location">
    <subcellularLocation>
        <location evidence="1 8 9">Nucleus</location>
    </subcellularLocation>
</comment>
<dbReference type="InterPro" id="IPR003654">
    <property type="entry name" value="OAR_dom"/>
</dbReference>
<dbReference type="STRING" id="947166.A0A1D1VV46"/>
<evidence type="ECO:0000256" key="4">
    <source>
        <dbReference type="ARBA" id="ARBA00023155"/>
    </source>
</evidence>
<reference evidence="12 13" key="1">
    <citation type="journal article" date="2016" name="Nat. Commun.">
        <title>Extremotolerant tardigrade genome and improved radiotolerance of human cultured cells by tardigrade-unique protein.</title>
        <authorList>
            <person name="Hashimoto T."/>
            <person name="Horikawa D.D."/>
            <person name="Saito Y."/>
            <person name="Kuwahara H."/>
            <person name="Kozuka-Hata H."/>
            <person name="Shin-I T."/>
            <person name="Minakuchi Y."/>
            <person name="Ohishi K."/>
            <person name="Motoyama A."/>
            <person name="Aizu T."/>
            <person name="Enomoto A."/>
            <person name="Kondo K."/>
            <person name="Tanaka S."/>
            <person name="Hara Y."/>
            <person name="Koshikawa S."/>
            <person name="Sagara H."/>
            <person name="Miura T."/>
            <person name="Yokobori S."/>
            <person name="Miyagawa K."/>
            <person name="Suzuki Y."/>
            <person name="Kubo T."/>
            <person name="Oyama M."/>
            <person name="Kohara Y."/>
            <person name="Fujiyama A."/>
            <person name="Arakawa K."/>
            <person name="Katayama T."/>
            <person name="Toyoda A."/>
            <person name="Kunieda T."/>
        </authorList>
    </citation>
    <scope>NUCLEOTIDE SEQUENCE [LARGE SCALE GENOMIC DNA]</scope>
    <source>
        <strain evidence="12 13">YOKOZUNA-1</strain>
    </source>
</reference>